<evidence type="ECO:0000259" key="19">
    <source>
        <dbReference type="Pfam" id="PF00905"/>
    </source>
</evidence>
<keyword evidence="12 18" id="KW-1133">Transmembrane helix</keyword>
<dbReference type="Proteomes" id="UP000242243">
    <property type="component" value="Unassembled WGS sequence"/>
</dbReference>
<keyword evidence="13 18" id="KW-0472">Membrane</keyword>
<evidence type="ECO:0000256" key="18">
    <source>
        <dbReference type="SAM" id="Phobius"/>
    </source>
</evidence>
<dbReference type="InterPro" id="IPR036950">
    <property type="entry name" value="PBP_transglycosylase"/>
</dbReference>
<evidence type="ECO:0000256" key="16">
    <source>
        <dbReference type="ARBA" id="ARBA00034000"/>
    </source>
</evidence>
<feature type="transmembrane region" description="Helical" evidence="18">
    <location>
        <begin position="34"/>
        <end position="58"/>
    </location>
</feature>
<dbReference type="GO" id="GO:0009002">
    <property type="term" value="F:serine-type D-Ala-D-Ala carboxypeptidase activity"/>
    <property type="evidence" value="ECO:0007669"/>
    <property type="project" value="UniProtKB-EC"/>
</dbReference>
<evidence type="ECO:0000259" key="20">
    <source>
        <dbReference type="Pfam" id="PF00912"/>
    </source>
</evidence>
<dbReference type="GO" id="GO:0009252">
    <property type="term" value="P:peptidoglycan biosynthetic process"/>
    <property type="evidence" value="ECO:0007669"/>
    <property type="project" value="UniProtKB-KW"/>
</dbReference>
<name>A0A1I5SZ77_9BACI</name>
<dbReference type="InterPro" id="IPR050396">
    <property type="entry name" value="Glycosyltr_51/Transpeptidase"/>
</dbReference>
<evidence type="ECO:0000256" key="13">
    <source>
        <dbReference type="ARBA" id="ARBA00023136"/>
    </source>
</evidence>
<dbReference type="InterPro" id="IPR012338">
    <property type="entry name" value="Beta-lactam/transpept-like"/>
</dbReference>
<evidence type="ECO:0000313" key="24">
    <source>
        <dbReference type="Proteomes" id="UP000321547"/>
    </source>
</evidence>
<evidence type="ECO:0000256" key="1">
    <source>
        <dbReference type="ARBA" id="ARBA00007090"/>
    </source>
</evidence>
<dbReference type="GO" id="GO:0071555">
    <property type="term" value="P:cell wall organization"/>
    <property type="evidence" value="ECO:0007669"/>
    <property type="project" value="UniProtKB-KW"/>
</dbReference>
<keyword evidence="11" id="KW-0573">Peptidoglycan synthesis</keyword>
<dbReference type="SUPFAM" id="SSF53955">
    <property type="entry name" value="Lysozyme-like"/>
    <property type="match status" value="1"/>
</dbReference>
<dbReference type="FunFam" id="1.10.3810.10:FF:000001">
    <property type="entry name" value="Penicillin-binding protein 1A"/>
    <property type="match status" value="1"/>
</dbReference>
<evidence type="ECO:0000256" key="12">
    <source>
        <dbReference type="ARBA" id="ARBA00022989"/>
    </source>
</evidence>
<evidence type="ECO:0000256" key="6">
    <source>
        <dbReference type="ARBA" id="ARBA00022676"/>
    </source>
</evidence>
<evidence type="ECO:0000256" key="11">
    <source>
        <dbReference type="ARBA" id="ARBA00022984"/>
    </source>
</evidence>
<evidence type="ECO:0000313" key="23">
    <source>
        <dbReference type="Proteomes" id="UP000242243"/>
    </source>
</evidence>
<keyword evidence="3" id="KW-1003">Cell membrane</keyword>
<comment type="similarity">
    <text evidence="2">In the N-terminal section; belongs to the glycosyltransferase 51 family.</text>
</comment>
<dbReference type="SUPFAM" id="SSF56601">
    <property type="entry name" value="beta-lactamase/transpeptidase-like"/>
    <property type="match status" value="1"/>
</dbReference>
<dbReference type="AlphaFoldDB" id="A0A1I5SZ77"/>
<evidence type="ECO:0000256" key="8">
    <source>
        <dbReference type="ARBA" id="ARBA00022692"/>
    </source>
</evidence>
<evidence type="ECO:0000256" key="9">
    <source>
        <dbReference type="ARBA" id="ARBA00022801"/>
    </source>
</evidence>
<evidence type="ECO:0000256" key="3">
    <source>
        <dbReference type="ARBA" id="ARBA00022475"/>
    </source>
</evidence>
<feature type="domain" description="Penicillin-binding protein transpeptidase" evidence="19">
    <location>
        <begin position="349"/>
        <end position="620"/>
    </location>
</feature>
<evidence type="ECO:0000256" key="5">
    <source>
        <dbReference type="ARBA" id="ARBA00022670"/>
    </source>
</evidence>
<dbReference type="GO" id="GO:0008658">
    <property type="term" value="F:penicillin binding"/>
    <property type="evidence" value="ECO:0007669"/>
    <property type="project" value="InterPro"/>
</dbReference>
<dbReference type="GO" id="GO:0008955">
    <property type="term" value="F:peptidoglycan glycosyltransferase activity"/>
    <property type="evidence" value="ECO:0007669"/>
    <property type="project" value="UniProtKB-EC"/>
</dbReference>
<comment type="similarity">
    <text evidence="1">In the C-terminal section; belongs to the transpeptidase family.</text>
</comment>
<dbReference type="GO" id="GO:0030288">
    <property type="term" value="C:outer membrane-bounded periplasmic space"/>
    <property type="evidence" value="ECO:0007669"/>
    <property type="project" value="TreeGrafter"/>
</dbReference>
<evidence type="ECO:0000256" key="17">
    <source>
        <dbReference type="ARBA" id="ARBA00049902"/>
    </source>
</evidence>
<dbReference type="Gene3D" id="1.10.3810.10">
    <property type="entry name" value="Biosynthetic peptidoglycan transglycosylase-like"/>
    <property type="match status" value="1"/>
</dbReference>
<dbReference type="EMBL" id="FOXC01000056">
    <property type="protein sequence ID" value="SFP76104.1"/>
    <property type="molecule type" value="Genomic_DNA"/>
</dbReference>
<dbReference type="InterPro" id="IPR023346">
    <property type="entry name" value="Lysozyme-like_dom_sf"/>
</dbReference>
<keyword evidence="15" id="KW-0961">Cell wall biogenesis/degradation</keyword>
<proteinExistence type="inferred from homology"/>
<reference evidence="22 23" key="1">
    <citation type="submission" date="2016-10" db="EMBL/GenBank/DDBJ databases">
        <authorList>
            <person name="de Groot N.N."/>
        </authorList>
    </citation>
    <scope>NUCLEOTIDE SEQUENCE [LARGE SCALE GENOMIC DNA]</scope>
    <source>
        <strain evidence="22 23">DSM 17073</strain>
    </source>
</reference>
<dbReference type="OrthoDB" id="9766909at2"/>
<comment type="catalytic activity">
    <reaction evidence="17">
        <text>[GlcNAc-(1-&gt;4)-Mur2Ac(oyl-L-Ala-gamma-D-Glu-L-Lys-D-Ala-D-Ala)](n)-di-trans,octa-cis-undecaprenyl diphosphate + beta-D-GlcNAc-(1-&gt;4)-Mur2Ac(oyl-L-Ala-gamma-D-Glu-L-Lys-D-Ala-D-Ala)-di-trans,octa-cis-undecaprenyl diphosphate = [GlcNAc-(1-&gt;4)-Mur2Ac(oyl-L-Ala-gamma-D-Glu-L-Lys-D-Ala-D-Ala)](n+1)-di-trans,octa-cis-undecaprenyl diphosphate + di-trans,octa-cis-undecaprenyl diphosphate + H(+)</text>
        <dbReference type="Rhea" id="RHEA:23708"/>
        <dbReference type="Rhea" id="RHEA-COMP:9602"/>
        <dbReference type="Rhea" id="RHEA-COMP:9603"/>
        <dbReference type="ChEBI" id="CHEBI:15378"/>
        <dbReference type="ChEBI" id="CHEBI:58405"/>
        <dbReference type="ChEBI" id="CHEBI:60033"/>
        <dbReference type="ChEBI" id="CHEBI:78435"/>
        <dbReference type="EC" id="2.4.99.28"/>
    </reaction>
</comment>
<reference evidence="21 24" key="2">
    <citation type="submission" date="2019-07" db="EMBL/GenBank/DDBJ databases">
        <title>Whole genome shotgun sequence of Halolactibacillus halophilus NBRC 100868.</title>
        <authorList>
            <person name="Hosoyama A."/>
            <person name="Uohara A."/>
            <person name="Ohji S."/>
            <person name="Ichikawa N."/>
        </authorList>
    </citation>
    <scope>NUCLEOTIDE SEQUENCE [LARGE SCALE GENOMIC DNA]</scope>
    <source>
        <strain evidence="21 24">NBRC 100868</strain>
    </source>
</reference>
<gene>
    <name evidence="21" type="primary">pbpF</name>
    <name evidence="21" type="ORF">HHA03_23440</name>
    <name evidence="22" type="ORF">SAMN05421839_1569</name>
</gene>
<dbReference type="Pfam" id="PF00912">
    <property type="entry name" value="Transgly"/>
    <property type="match status" value="1"/>
</dbReference>
<keyword evidence="8 18" id="KW-0812">Transmembrane</keyword>
<evidence type="ECO:0000256" key="10">
    <source>
        <dbReference type="ARBA" id="ARBA00022960"/>
    </source>
</evidence>
<evidence type="ECO:0000256" key="7">
    <source>
        <dbReference type="ARBA" id="ARBA00022679"/>
    </source>
</evidence>
<feature type="domain" description="Glycosyl transferase family 51" evidence="20">
    <location>
        <begin position="84"/>
        <end position="257"/>
    </location>
</feature>
<keyword evidence="5" id="KW-0645">Protease</keyword>
<evidence type="ECO:0000256" key="2">
    <source>
        <dbReference type="ARBA" id="ARBA00007739"/>
    </source>
</evidence>
<dbReference type="GO" id="GO:0008360">
    <property type="term" value="P:regulation of cell shape"/>
    <property type="evidence" value="ECO:0007669"/>
    <property type="project" value="UniProtKB-KW"/>
</dbReference>
<keyword evidence="14" id="KW-0511">Multifunctional enzyme</keyword>
<keyword evidence="10" id="KW-0133">Cell shape</keyword>
<dbReference type="Pfam" id="PF00905">
    <property type="entry name" value="Transpeptidase"/>
    <property type="match status" value="1"/>
</dbReference>
<dbReference type="STRING" id="306540.SAMN05421839_1569"/>
<dbReference type="GO" id="GO:0006508">
    <property type="term" value="P:proteolysis"/>
    <property type="evidence" value="ECO:0007669"/>
    <property type="project" value="UniProtKB-KW"/>
</dbReference>
<organism evidence="22 23">
    <name type="scientific">Halolactibacillus halophilus</name>
    <dbReference type="NCBI Taxonomy" id="306540"/>
    <lineage>
        <taxon>Bacteria</taxon>
        <taxon>Bacillati</taxon>
        <taxon>Bacillota</taxon>
        <taxon>Bacilli</taxon>
        <taxon>Bacillales</taxon>
        <taxon>Bacillaceae</taxon>
        <taxon>Halolactibacillus</taxon>
    </lineage>
</organism>
<dbReference type="RefSeq" id="WP_089833902.1">
    <property type="nucleotide sequence ID" value="NZ_BJWI01000064.1"/>
</dbReference>
<dbReference type="EMBL" id="BJWI01000064">
    <property type="protein sequence ID" value="GEM02812.1"/>
    <property type="molecule type" value="Genomic_DNA"/>
</dbReference>
<dbReference type="Gene3D" id="3.40.710.10">
    <property type="entry name" value="DD-peptidase/beta-lactamase superfamily"/>
    <property type="match status" value="1"/>
</dbReference>
<evidence type="ECO:0000313" key="22">
    <source>
        <dbReference type="EMBL" id="SFP76104.1"/>
    </source>
</evidence>
<dbReference type="InterPro" id="IPR001460">
    <property type="entry name" value="PCN-bd_Tpept"/>
</dbReference>
<keyword evidence="6" id="KW-0328">Glycosyltransferase</keyword>
<evidence type="ECO:0000256" key="4">
    <source>
        <dbReference type="ARBA" id="ARBA00022645"/>
    </source>
</evidence>
<protein>
    <submittedName>
        <fullName evidence="21">Penicillin-binding protein 1F</fullName>
    </submittedName>
    <submittedName>
        <fullName evidence="22">Penicillin-binding protein 2A</fullName>
    </submittedName>
</protein>
<sequence>MRNSQEVKRFIIQVKNHIISAFIKSWQVLSEHRWLKYLTLSIASVILLSSIGFFFIIYGGGLIVDEKKMVLPATTMVETTDGEYAGRLYTENRLLTSLSDVPDHVLTAFIATEDERFFSHAGVDFRSVLRAVYKDIIALDKVEGASTITQQLSKNLFLTNDQSWMRKTKEVMASMYLERNYTKNDILELYLNQLYFAHGVYGIETASQYFFSKAVSDLTVTEGALLAGMIKGPNIYSPYINEENAVARRNVVLNQMHRAGYLETEELLQLQGQGLGVTSQPEAAPLYIDDYLEVVIQEIESRYNITRDELQRGGYRVTVHMDLDMQKQAYEHVTNTAYYQASNDEVEASVVIVDKVTAGLKAVIGGRDYTIGQAHHQALVTHQPGSTIKPLAVYTPALEKGYHPYSLLNDEQKDFDGYTVRNANNQYEGDIPLVEALVESKNTTAVSLFNAIGIETGKEYLNRLNLSTKDDGLAIALGGLSSGYTPVQMATAYNTYLNEGVYRDSSAVISITDRNGVAISSIEPTETQVFEKQSAWYTLNMLERVVTDGTASSYDYAGALAGKTGSTQHATVEGATKDAWFIGLTPDFTVSTWIGFDQSDDAHYLTKGSSQAVQLTKALLTDINQIQLIRSEFDRPSGVEDLPEPITLPEITDLNASFGLGGFNLLRAELSWSTSIDDRIIYHVYEVTEDGKKLIGKTTGEGSYTIKRPSILQMTRYYVEPINPLTNQGGNLSNPAMLSLFE</sequence>
<accession>A0A1I5SZ77</accession>
<keyword evidence="4" id="KW-0121">Carboxypeptidase</keyword>
<keyword evidence="24" id="KW-1185">Reference proteome</keyword>
<keyword evidence="9" id="KW-0378">Hydrolase</keyword>
<comment type="catalytic activity">
    <reaction evidence="16">
        <text>Preferential cleavage: (Ac)2-L-Lys-D-Ala-|-D-Ala. Also transpeptidation of peptidyl-alanyl moieties that are N-acyl substituents of D-alanine.</text>
        <dbReference type="EC" id="3.4.16.4"/>
    </reaction>
</comment>
<dbReference type="Proteomes" id="UP000321547">
    <property type="component" value="Unassembled WGS sequence"/>
</dbReference>
<evidence type="ECO:0000256" key="14">
    <source>
        <dbReference type="ARBA" id="ARBA00023268"/>
    </source>
</evidence>
<dbReference type="InterPro" id="IPR001264">
    <property type="entry name" value="Glyco_trans_51"/>
</dbReference>
<evidence type="ECO:0000313" key="21">
    <source>
        <dbReference type="EMBL" id="GEM02812.1"/>
    </source>
</evidence>
<evidence type="ECO:0000256" key="15">
    <source>
        <dbReference type="ARBA" id="ARBA00023316"/>
    </source>
</evidence>
<dbReference type="PANTHER" id="PTHR32282">
    <property type="entry name" value="BINDING PROTEIN TRANSPEPTIDASE, PUTATIVE-RELATED"/>
    <property type="match status" value="1"/>
</dbReference>
<keyword evidence="7" id="KW-0808">Transferase</keyword>
<dbReference type="PANTHER" id="PTHR32282:SF32">
    <property type="entry name" value="PENICILLIN-BINDING PROTEIN 2A"/>
    <property type="match status" value="1"/>
</dbReference>